<proteinExistence type="inferred from homology"/>
<evidence type="ECO:0000256" key="1">
    <source>
        <dbReference type="ARBA" id="ARBA00010062"/>
    </source>
</evidence>
<dbReference type="SUPFAM" id="SSF53822">
    <property type="entry name" value="Periplasmic binding protein-like I"/>
    <property type="match status" value="1"/>
</dbReference>
<protein>
    <submittedName>
        <fullName evidence="4">Receptor family ligand binding region</fullName>
    </submittedName>
</protein>
<dbReference type="Pfam" id="PF13458">
    <property type="entry name" value="Peripla_BP_6"/>
    <property type="match status" value="1"/>
</dbReference>
<gene>
    <name evidence="4" type="ORF">ERS672216_00565</name>
</gene>
<reference evidence="4 5" key="1">
    <citation type="submission" date="2016-02" db="EMBL/GenBank/DDBJ databases">
        <authorList>
            <consortium name="Pathogen Informatics"/>
        </authorList>
    </citation>
    <scope>NUCLEOTIDE SEQUENCE [LARGE SCALE GENOMIC DNA]</scope>
    <source>
        <strain evidence="4 5">RC20</strain>
    </source>
</reference>
<dbReference type="InterPro" id="IPR028081">
    <property type="entry name" value="Leu-bd"/>
</dbReference>
<keyword evidence="5" id="KW-1185">Reference proteome</keyword>
<dbReference type="AlphaFoldDB" id="A0A128ECW1"/>
<dbReference type="Proteomes" id="UP000069632">
    <property type="component" value="Unassembled WGS sequence"/>
</dbReference>
<keyword evidence="2" id="KW-0732">Signal</keyword>
<dbReference type="PANTHER" id="PTHR47235:SF1">
    <property type="entry name" value="BLR6548 PROTEIN"/>
    <property type="match status" value="1"/>
</dbReference>
<dbReference type="EMBL" id="FIZP01000001">
    <property type="protein sequence ID" value="CZE46804.1"/>
    <property type="molecule type" value="Genomic_DNA"/>
</dbReference>
<evidence type="ECO:0000313" key="5">
    <source>
        <dbReference type="Proteomes" id="UP000069632"/>
    </source>
</evidence>
<dbReference type="Gene3D" id="3.40.50.2300">
    <property type="match status" value="2"/>
</dbReference>
<evidence type="ECO:0000313" key="4">
    <source>
        <dbReference type="EMBL" id="CZE46804.1"/>
    </source>
</evidence>
<name>A0A128ECW1_9BACT</name>
<dbReference type="RefSeq" id="WP_165590152.1">
    <property type="nucleotide sequence ID" value="NZ_CP053844.1"/>
</dbReference>
<evidence type="ECO:0000259" key="3">
    <source>
        <dbReference type="Pfam" id="PF13458"/>
    </source>
</evidence>
<feature type="domain" description="Leucine-binding protein" evidence="3">
    <location>
        <begin position="17"/>
        <end position="309"/>
    </location>
</feature>
<dbReference type="InterPro" id="IPR028082">
    <property type="entry name" value="Peripla_BP_I"/>
</dbReference>
<evidence type="ECO:0000256" key="2">
    <source>
        <dbReference type="ARBA" id="ARBA00022729"/>
    </source>
</evidence>
<accession>A0A128ECW1</accession>
<dbReference type="PANTHER" id="PTHR47235">
    <property type="entry name" value="BLR6548 PROTEIN"/>
    <property type="match status" value="1"/>
</dbReference>
<comment type="similarity">
    <text evidence="1">Belongs to the leucine-binding protein family.</text>
</comment>
<organism evidence="4 5">
    <name type="scientific">Campylobacter geochelonis</name>
    <dbReference type="NCBI Taxonomy" id="1780362"/>
    <lineage>
        <taxon>Bacteria</taxon>
        <taxon>Pseudomonadati</taxon>
        <taxon>Campylobacterota</taxon>
        <taxon>Epsilonproteobacteria</taxon>
        <taxon>Campylobacterales</taxon>
        <taxon>Campylobacteraceae</taxon>
        <taxon>Campylobacter</taxon>
    </lineage>
</organism>
<keyword evidence="4" id="KW-0675">Receptor</keyword>
<sequence>MLLSNLFALDLTLISSLPLSGFNKGVGQRIKNGANLYFDDYNAKNVNKINFVVYDDASNQDKFKHNILTHISGASAVFMPVDTVDIRQIVPEILSNKLVVFSPVSGANFLDFKVFECVINTRATFEFEMESLVDYFYTKNLKKISLVYQSGEHGEEAYNSLAQALDKRGLKIYSSISYKKNSNVTEPILENIVQEDSDVVIFALLNDTAVDIVSKLEDFNVGSKFVFLGDADLTNLKKPWRVFISTFTPSFNNSKNLANLYKKLAMQKNLKPNELSYAAFLNAFLISKVFEETKFNAHSKKNFINKAKKVIDKYKFFNTNYIIKFDENTSGKIVYQRTKP</sequence>